<dbReference type="PANTHER" id="PTHR43877:SF2">
    <property type="entry name" value="AMINOALKYLPHOSPHONATE N-ACETYLTRANSFERASE-RELATED"/>
    <property type="match status" value="1"/>
</dbReference>
<dbReference type="GeneID" id="87623826"/>
<dbReference type="InterPro" id="IPR050832">
    <property type="entry name" value="Bact_Acetyltransf"/>
</dbReference>
<dbReference type="PROSITE" id="PS51186">
    <property type="entry name" value="GNAT"/>
    <property type="match status" value="1"/>
</dbReference>
<dbReference type="InterPro" id="IPR000182">
    <property type="entry name" value="GNAT_dom"/>
</dbReference>
<dbReference type="Proteomes" id="UP001297580">
    <property type="component" value="Chromosome"/>
</dbReference>
<dbReference type="Gene3D" id="3.40.630.30">
    <property type="match status" value="1"/>
</dbReference>
<gene>
    <name evidence="4" type="ORF">HSX42_11715</name>
</gene>
<evidence type="ECO:0000259" key="3">
    <source>
        <dbReference type="PROSITE" id="PS51186"/>
    </source>
</evidence>
<name>A0ABY9Q935_GEOTD</name>
<dbReference type="EMBL" id="CP133461">
    <property type="protein sequence ID" value="WMV74955.1"/>
    <property type="molecule type" value="Genomic_DNA"/>
</dbReference>
<evidence type="ECO:0000313" key="4">
    <source>
        <dbReference type="EMBL" id="WMV74955.1"/>
    </source>
</evidence>
<dbReference type="InterPro" id="IPR016181">
    <property type="entry name" value="Acyl_CoA_acyltransferase"/>
</dbReference>
<protein>
    <submittedName>
        <fullName evidence="4">GNAT family N-acetyltransferase</fullName>
    </submittedName>
</protein>
<dbReference type="RefSeq" id="WP_029761905.1">
    <property type="nucleotide sequence ID" value="NZ_CP017694.1"/>
</dbReference>
<dbReference type="PANTHER" id="PTHR43877">
    <property type="entry name" value="AMINOALKYLPHOSPHONATE N-ACETYLTRANSFERASE-RELATED-RELATED"/>
    <property type="match status" value="1"/>
</dbReference>
<evidence type="ECO:0000256" key="1">
    <source>
        <dbReference type="ARBA" id="ARBA00022679"/>
    </source>
</evidence>
<organism evidence="4 5">
    <name type="scientific">Geobacillus thermodenitrificans</name>
    <dbReference type="NCBI Taxonomy" id="33940"/>
    <lineage>
        <taxon>Bacteria</taxon>
        <taxon>Bacillati</taxon>
        <taxon>Bacillota</taxon>
        <taxon>Bacilli</taxon>
        <taxon>Bacillales</taxon>
        <taxon>Anoxybacillaceae</taxon>
        <taxon>Geobacillus</taxon>
    </lineage>
</organism>
<keyword evidence="1" id="KW-0808">Transferase</keyword>
<dbReference type="SUPFAM" id="SSF55729">
    <property type="entry name" value="Acyl-CoA N-acyltransferases (Nat)"/>
    <property type="match status" value="1"/>
</dbReference>
<dbReference type="CDD" id="cd04301">
    <property type="entry name" value="NAT_SF"/>
    <property type="match status" value="1"/>
</dbReference>
<dbReference type="Pfam" id="PF00583">
    <property type="entry name" value="Acetyltransf_1"/>
    <property type="match status" value="1"/>
</dbReference>
<evidence type="ECO:0000256" key="2">
    <source>
        <dbReference type="ARBA" id="ARBA00023315"/>
    </source>
</evidence>
<accession>A0ABY9Q935</accession>
<reference evidence="4 5" key="1">
    <citation type="submission" date="2023-08" db="EMBL/GenBank/DDBJ databases">
        <title>Complete genome sequence of Geobacillus thermodenitrificans K1041, a genetically tractable strain representative of the genus Geobacillus.</title>
        <authorList>
            <person name="Kani S."/>
            <person name="Suzuki H."/>
        </authorList>
    </citation>
    <scope>NUCLEOTIDE SEQUENCE [LARGE SCALE GENOMIC DNA]</scope>
    <source>
        <strain evidence="4 5">K1041</strain>
    </source>
</reference>
<sequence length="155" mass="17931">MYITRWATKNELPLLAEYWFHMACEMGEKDGIPIPNSERVNEVRNLFLKESEENNLRFRVAVDEQGNIVACAGGLIRMEYATPLSEEPTPFGWVISVYTIPHHRKKGLASQLVEEVCSWLKERGARRARLWASSEGRRIYERLGFSPMLDMEKAL</sequence>
<keyword evidence="2" id="KW-0012">Acyltransferase</keyword>
<evidence type="ECO:0000313" key="5">
    <source>
        <dbReference type="Proteomes" id="UP001297580"/>
    </source>
</evidence>
<proteinExistence type="predicted"/>
<keyword evidence="5" id="KW-1185">Reference proteome</keyword>
<feature type="domain" description="N-acetyltransferase" evidence="3">
    <location>
        <begin position="10"/>
        <end position="155"/>
    </location>
</feature>